<dbReference type="RefSeq" id="WP_012889116.1">
    <property type="nucleotide sequence ID" value="NC_013595.1"/>
</dbReference>
<sequence>MRPVTKIASGFVFAFGALRFNGFDLLLNPAGWLLCVSGLSRLQRSADDPFSRARSSAIVMVCVSLVAMVAPDAHPGYPLMALPVMHVIGVADTAGALIAVWLTADAVISRIRPCGDISRAALLDVLRWAVVSLGALGMLAGYGYTGLGPVPLIAWFAAVVALIVVLYRSARLPYLSPVWGPVES</sequence>
<gene>
    <name evidence="2" type="ordered locus">Sros_2392</name>
</gene>
<dbReference type="Proteomes" id="UP000002029">
    <property type="component" value="Chromosome"/>
</dbReference>
<feature type="transmembrane region" description="Helical" evidence="1">
    <location>
        <begin position="150"/>
        <end position="167"/>
    </location>
</feature>
<feature type="transmembrane region" description="Helical" evidence="1">
    <location>
        <begin position="12"/>
        <end position="36"/>
    </location>
</feature>
<proteinExistence type="predicted"/>
<dbReference type="STRING" id="479432.Sros_2392"/>
<evidence type="ECO:0000256" key="1">
    <source>
        <dbReference type="SAM" id="Phobius"/>
    </source>
</evidence>
<feature type="transmembrane region" description="Helical" evidence="1">
    <location>
        <begin position="125"/>
        <end position="144"/>
    </location>
</feature>
<dbReference type="HOGENOM" id="CLU_1467444_0_0_11"/>
<protein>
    <recommendedName>
        <fullName evidence="4">Integral membrane protein</fullName>
    </recommendedName>
</protein>
<dbReference type="OrthoDB" id="3529161at2"/>
<keyword evidence="1" id="KW-1133">Transmembrane helix</keyword>
<organism evidence="2 3">
    <name type="scientific">Streptosporangium roseum (strain ATCC 12428 / DSM 43021 / JCM 3005 / KCTC 9067 / NCIMB 10171 / NRRL 2505 / NI 9100)</name>
    <dbReference type="NCBI Taxonomy" id="479432"/>
    <lineage>
        <taxon>Bacteria</taxon>
        <taxon>Bacillati</taxon>
        <taxon>Actinomycetota</taxon>
        <taxon>Actinomycetes</taxon>
        <taxon>Streptosporangiales</taxon>
        <taxon>Streptosporangiaceae</taxon>
        <taxon>Streptosporangium</taxon>
    </lineage>
</organism>
<keyword evidence="3" id="KW-1185">Reference proteome</keyword>
<dbReference type="KEGG" id="sro:Sros_2392"/>
<evidence type="ECO:0000313" key="2">
    <source>
        <dbReference type="EMBL" id="ACZ85371.1"/>
    </source>
</evidence>
<name>D2B1A6_STRRD</name>
<keyword evidence="1" id="KW-0472">Membrane</keyword>
<evidence type="ECO:0008006" key="4">
    <source>
        <dbReference type="Google" id="ProtNLM"/>
    </source>
</evidence>
<evidence type="ECO:0000313" key="3">
    <source>
        <dbReference type="Proteomes" id="UP000002029"/>
    </source>
</evidence>
<dbReference type="AlphaFoldDB" id="D2B1A6"/>
<feature type="transmembrane region" description="Helical" evidence="1">
    <location>
        <begin position="80"/>
        <end position="104"/>
    </location>
</feature>
<dbReference type="EMBL" id="CP001814">
    <property type="protein sequence ID" value="ACZ85371.1"/>
    <property type="molecule type" value="Genomic_DNA"/>
</dbReference>
<accession>D2B1A6</accession>
<feature type="transmembrane region" description="Helical" evidence="1">
    <location>
        <begin position="57"/>
        <end position="74"/>
    </location>
</feature>
<reference evidence="2 3" key="1">
    <citation type="journal article" date="2010" name="Stand. Genomic Sci.">
        <title>Complete genome sequence of Streptosporangium roseum type strain (NI 9100).</title>
        <authorList>
            <person name="Nolan M."/>
            <person name="Sikorski J."/>
            <person name="Jando M."/>
            <person name="Lucas S."/>
            <person name="Lapidus A."/>
            <person name="Glavina Del Rio T."/>
            <person name="Chen F."/>
            <person name="Tice H."/>
            <person name="Pitluck S."/>
            <person name="Cheng J.F."/>
            <person name="Chertkov O."/>
            <person name="Sims D."/>
            <person name="Meincke L."/>
            <person name="Brettin T."/>
            <person name="Han C."/>
            <person name="Detter J.C."/>
            <person name="Bruce D."/>
            <person name="Goodwin L."/>
            <person name="Land M."/>
            <person name="Hauser L."/>
            <person name="Chang Y.J."/>
            <person name="Jeffries C.D."/>
            <person name="Ivanova N."/>
            <person name="Mavromatis K."/>
            <person name="Mikhailova N."/>
            <person name="Chen A."/>
            <person name="Palaniappan K."/>
            <person name="Chain P."/>
            <person name="Rohde M."/>
            <person name="Goker M."/>
            <person name="Bristow J."/>
            <person name="Eisen J.A."/>
            <person name="Markowitz V."/>
            <person name="Hugenholtz P."/>
            <person name="Kyrpides N.C."/>
            <person name="Klenk H.P."/>
        </authorList>
    </citation>
    <scope>NUCLEOTIDE SEQUENCE [LARGE SCALE GENOMIC DNA]</scope>
    <source>
        <strain evidence="3">ATCC 12428 / DSM 43021 / JCM 3005 / NI 9100</strain>
    </source>
</reference>
<keyword evidence="1" id="KW-0812">Transmembrane</keyword>